<dbReference type="KEGG" id="rsx:RhiXN_00073"/>
<feature type="compositionally biased region" description="Basic residues" evidence="9">
    <location>
        <begin position="544"/>
        <end position="555"/>
    </location>
</feature>
<dbReference type="SUPFAM" id="SSF55486">
    <property type="entry name" value="Metalloproteases ('zincins'), catalytic domain"/>
    <property type="match status" value="1"/>
</dbReference>
<feature type="region of interest" description="Disordered" evidence="9">
    <location>
        <begin position="222"/>
        <end position="244"/>
    </location>
</feature>
<feature type="region of interest" description="Disordered" evidence="9">
    <location>
        <begin position="382"/>
        <end position="562"/>
    </location>
</feature>
<dbReference type="Pfam" id="PF05572">
    <property type="entry name" value="Peptidase_M43"/>
    <property type="match status" value="1"/>
</dbReference>
<evidence type="ECO:0000256" key="10">
    <source>
        <dbReference type="SAM" id="SignalP"/>
    </source>
</evidence>
<keyword evidence="3" id="KW-0479">Metal-binding</keyword>
<keyword evidence="13" id="KW-0808">Transferase</keyword>
<evidence type="ECO:0000256" key="1">
    <source>
        <dbReference type="ARBA" id="ARBA00008721"/>
    </source>
</evidence>
<dbReference type="Proteomes" id="UP000650533">
    <property type="component" value="Chromosome 4"/>
</dbReference>
<dbReference type="GO" id="GO:0016301">
    <property type="term" value="F:kinase activity"/>
    <property type="evidence" value="ECO:0007669"/>
    <property type="project" value="UniProtKB-KW"/>
</dbReference>
<sequence>MIFTAFVTLAFGVSSALAVPFGNRTLFCASTPSAEEVAAAEAHFASHKVSAKLGANAKFAATIPVYWHVLQSGTSLSQGNIPEKQITDSIDVLNAGYAGTGLTFTLAGTDRTTNANWFQRAAPSTSYQTAMKQSLRKGGANALNVYTVGFTNVASSYQGLLGYATFPSSYSGAPSDDGVVIRYSSVPGGTAEPYNLGQTLTHEVGHWVGLYHTFQGGCAAPGDYVDDTPPQSDGPNGPTSGCPAGKDTCPGGGLDPIHNFMDYSDDYCLTEFTPGQTCGWIGADSNQSSFTYPPHSLRVMYEPTRGGTRGGQAEFKWSDVSADKDRENYLGHSINAPTGRWQKNKDVHWYNRDAKSTSEERAEEIRKIKEAEAEAMAVALGFKPAPKPGDSTTSGPATGANAAPVTGANATPSGTEGVGKEPSDKEKIIEAEIEKTRKALEKQEKREKKEQRRAEKEQRRAAKKEEKEKARGRDRSRSKERPRRDRSNERRDQSLEQRERSRDLRPDRREDRYRDRDTEYRHSRRRSASPSTQDRLHDREGHPQRRSRSPHRRRHHGDDRRD</sequence>
<evidence type="ECO:0000256" key="8">
    <source>
        <dbReference type="ARBA" id="ARBA00023157"/>
    </source>
</evidence>
<dbReference type="RefSeq" id="XP_043178904.1">
    <property type="nucleotide sequence ID" value="XM_043319892.1"/>
</dbReference>
<evidence type="ECO:0000256" key="5">
    <source>
        <dbReference type="ARBA" id="ARBA00022801"/>
    </source>
</evidence>
<feature type="compositionally biased region" description="Polar residues" evidence="9">
    <location>
        <begin position="229"/>
        <end position="239"/>
    </location>
</feature>
<evidence type="ECO:0000256" key="4">
    <source>
        <dbReference type="ARBA" id="ARBA00022729"/>
    </source>
</evidence>
<dbReference type="GO" id="GO:0046872">
    <property type="term" value="F:metal ion binding"/>
    <property type="evidence" value="ECO:0007669"/>
    <property type="project" value="UniProtKB-KW"/>
</dbReference>
<comment type="similarity">
    <text evidence="1">Belongs to the peptidase M43B family.</text>
</comment>
<evidence type="ECO:0000256" key="3">
    <source>
        <dbReference type="ARBA" id="ARBA00022723"/>
    </source>
</evidence>
<evidence type="ECO:0000256" key="6">
    <source>
        <dbReference type="ARBA" id="ARBA00022833"/>
    </source>
</evidence>
<dbReference type="GO" id="GO:0008237">
    <property type="term" value="F:metallopeptidase activity"/>
    <property type="evidence" value="ECO:0007669"/>
    <property type="project" value="UniProtKB-KW"/>
</dbReference>
<proteinExistence type="inferred from homology"/>
<dbReference type="InterPro" id="IPR008754">
    <property type="entry name" value="Peptidase_M43"/>
</dbReference>
<dbReference type="AlphaFoldDB" id="A0A8H8NTW7"/>
<keyword evidence="13" id="KW-0418">Kinase</keyword>
<keyword evidence="8" id="KW-1015">Disulfide bond</keyword>
<evidence type="ECO:0000256" key="9">
    <source>
        <dbReference type="SAM" id="MobiDB-lite"/>
    </source>
</evidence>
<evidence type="ECO:0000259" key="12">
    <source>
        <dbReference type="Pfam" id="PF10159"/>
    </source>
</evidence>
<keyword evidence="4 10" id="KW-0732">Signal</keyword>
<feature type="compositionally biased region" description="Basic and acidic residues" evidence="9">
    <location>
        <begin position="418"/>
        <end position="521"/>
    </location>
</feature>
<feature type="domain" description="Peptidase M43 pregnancy-associated plasma-A" evidence="11">
    <location>
        <begin position="158"/>
        <end position="276"/>
    </location>
</feature>
<protein>
    <submittedName>
        <fullName evidence="13">Kinase phosphorylation protein</fullName>
    </submittedName>
</protein>
<dbReference type="CDD" id="cd04275">
    <property type="entry name" value="ZnMc_pappalysin_like"/>
    <property type="match status" value="1"/>
</dbReference>
<feature type="chain" id="PRO_5034317581" evidence="10">
    <location>
        <begin position="19"/>
        <end position="562"/>
    </location>
</feature>
<reference evidence="13" key="1">
    <citation type="submission" date="2020-05" db="EMBL/GenBank/DDBJ databases">
        <title>Evolutionary and genomic comparisons of hybrid uninucleate and nonhybrid Rhizoctonia fungi.</title>
        <authorList>
            <person name="Li C."/>
            <person name="Chen X."/>
        </authorList>
    </citation>
    <scope>NUCLEOTIDE SEQUENCE</scope>
    <source>
        <strain evidence="13">AG-1 IA</strain>
    </source>
</reference>
<accession>A0A8H8NTW7</accession>
<name>A0A8H8NTW7_9AGAM</name>
<feature type="domain" description="Multiple myeloma tumor-associated protein 2-like N-terminal" evidence="12">
    <location>
        <begin position="307"/>
        <end position="381"/>
    </location>
</feature>
<feature type="compositionally biased region" description="Basic and acidic residues" evidence="9">
    <location>
        <begin position="534"/>
        <end position="543"/>
    </location>
</feature>
<dbReference type="Pfam" id="PF10159">
    <property type="entry name" value="MMtag"/>
    <property type="match status" value="1"/>
</dbReference>
<keyword evidence="2" id="KW-0645">Protease</keyword>
<dbReference type="GO" id="GO:0006508">
    <property type="term" value="P:proteolysis"/>
    <property type="evidence" value="ECO:0007669"/>
    <property type="project" value="UniProtKB-KW"/>
</dbReference>
<dbReference type="GeneID" id="67022355"/>
<gene>
    <name evidence="13" type="ORF">RhiXN_00073</name>
</gene>
<organism evidence="13 14">
    <name type="scientific">Rhizoctonia solani</name>
    <dbReference type="NCBI Taxonomy" id="456999"/>
    <lineage>
        <taxon>Eukaryota</taxon>
        <taxon>Fungi</taxon>
        <taxon>Dikarya</taxon>
        <taxon>Basidiomycota</taxon>
        <taxon>Agaricomycotina</taxon>
        <taxon>Agaricomycetes</taxon>
        <taxon>Cantharellales</taxon>
        <taxon>Ceratobasidiaceae</taxon>
        <taxon>Rhizoctonia</taxon>
    </lineage>
</organism>
<keyword evidence="7" id="KW-0482">Metalloprotease</keyword>
<evidence type="ECO:0000256" key="2">
    <source>
        <dbReference type="ARBA" id="ARBA00022670"/>
    </source>
</evidence>
<dbReference type="InterPro" id="IPR019315">
    <property type="entry name" value="MMTA2_N"/>
</dbReference>
<dbReference type="InterPro" id="IPR024079">
    <property type="entry name" value="MetalloPept_cat_dom_sf"/>
</dbReference>
<keyword evidence="6" id="KW-0862">Zinc</keyword>
<keyword evidence="5" id="KW-0378">Hydrolase</keyword>
<dbReference type="EMBL" id="CP059661">
    <property type="protein sequence ID" value="QRW18667.1"/>
    <property type="molecule type" value="Genomic_DNA"/>
</dbReference>
<evidence type="ECO:0000259" key="11">
    <source>
        <dbReference type="Pfam" id="PF05572"/>
    </source>
</evidence>
<evidence type="ECO:0000256" key="7">
    <source>
        <dbReference type="ARBA" id="ARBA00023049"/>
    </source>
</evidence>
<evidence type="ECO:0000313" key="14">
    <source>
        <dbReference type="Proteomes" id="UP000650533"/>
    </source>
</evidence>
<dbReference type="Gene3D" id="3.40.390.10">
    <property type="entry name" value="Collagenase (Catalytic Domain)"/>
    <property type="match status" value="1"/>
</dbReference>
<dbReference type="PANTHER" id="PTHR47466:SF1">
    <property type="entry name" value="METALLOPROTEASE MEP1 (AFU_ORTHOLOGUE AFUA_1G07730)-RELATED"/>
    <property type="match status" value="1"/>
</dbReference>
<evidence type="ECO:0000313" key="13">
    <source>
        <dbReference type="EMBL" id="QRW18667.1"/>
    </source>
</evidence>
<dbReference type="PANTHER" id="PTHR47466">
    <property type="match status" value="1"/>
</dbReference>
<feature type="signal peptide" evidence="10">
    <location>
        <begin position="1"/>
        <end position="18"/>
    </location>
</feature>